<organism evidence="1">
    <name type="scientific">uncultured Caudovirales phage</name>
    <dbReference type="NCBI Taxonomy" id="2100421"/>
    <lineage>
        <taxon>Viruses</taxon>
        <taxon>Duplodnaviria</taxon>
        <taxon>Heunggongvirae</taxon>
        <taxon>Uroviricota</taxon>
        <taxon>Caudoviricetes</taxon>
        <taxon>Peduoviridae</taxon>
        <taxon>Maltschvirus</taxon>
        <taxon>Maltschvirus maltsch</taxon>
    </lineage>
</organism>
<reference evidence="1" key="1">
    <citation type="submission" date="2020-04" db="EMBL/GenBank/DDBJ databases">
        <authorList>
            <person name="Chiriac C."/>
            <person name="Salcher M."/>
            <person name="Ghai R."/>
            <person name="Kavagutti S V."/>
        </authorList>
    </citation>
    <scope>NUCLEOTIDE SEQUENCE</scope>
</reference>
<name>A0A6J5NKI5_9CAUD</name>
<gene>
    <name evidence="1" type="ORF">UFOVP707_79</name>
</gene>
<accession>A0A6J5NKI5</accession>
<dbReference type="EMBL" id="LR796684">
    <property type="protein sequence ID" value="CAB4159327.1"/>
    <property type="molecule type" value="Genomic_DNA"/>
</dbReference>
<proteinExistence type="predicted"/>
<evidence type="ECO:0000313" key="1">
    <source>
        <dbReference type="EMBL" id="CAB4159327.1"/>
    </source>
</evidence>
<protein>
    <submittedName>
        <fullName evidence="1">Uncharacterized protein</fullName>
    </submittedName>
</protein>
<sequence length="196" mass="21366">MSRKVMQQALEALERADDWMARVEGNDRGGHEWLNAAITALRAALEAQQEPVAWQDVHDHTNLYWRKPPQGDVRPLYAAPQPAKVEAQQEPARLIQIGDTSTPANRLVTVIAEGLGADHPAMGDLMALILSKPAAPQPAIPPGFVLVPEEPTPMMCAAGMRALYEASVSDIEATEKESAHCYRAMLAARSQPKETT</sequence>